<dbReference type="eggNOG" id="COG1125">
    <property type="taxonomic scope" value="Bacteria"/>
</dbReference>
<keyword evidence="5" id="KW-1185">Reference proteome</keyword>
<reference evidence="4 5" key="1">
    <citation type="submission" date="2011-06" db="EMBL/GenBank/DDBJ databases">
        <authorList>
            <person name="Muzny D."/>
            <person name="Qin X."/>
            <person name="Deng J."/>
            <person name="Jiang H."/>
            <person name="Liu Y."/>
            <person name="Qu J."/>
            <person name="Song X.-Z."/>
            <person name="Zhang L."/>
            <person name="Thornton R."/>
            <person name="Coyle M."/>
            <person name="Francisco L."/>
            <person name="Jackson L."/>
            <person name="Javaid M."/>
            <person name="Korchina V."/>
            <person name="Kovar C."/>
            <person name="Mata R."/>
            <person name="Mathew T."/>
            <person name="Ngo R."/>
            <person name="Nguyen L."/>
            <person name="Nguyen N."/>
            <person name="Okwuonu G."/>
            <person name="Ongeri F."/>
            <person name="Pham C."/>
            <person name="Simmons D."/>
            <person name="Wilczek-Boney K."/>
            <person name="Hale W."/>
            <person name="Jakkamsetti A."/>
            <person name="Pham P."/>
            <person name="Ruth R."/>
            <person name="San Lucas F."/>
            <person name="Warren J."/>
            <person name="Zhang J."/>
            <person name="Zhao Z."/>
            <person name="Zhou C."/>
            <person name="Zhu D."/>
            <person name="Lee S."/>
            <person name="Bess C."/>
            <person name="Blankenburg K."/>
            <person name="Forbes L."/>
            <person name="Fu Q."/>
            <person name="Gubbala S."/>
            <person name="Hirani K."/>
            <person name="Jayaseelan J.C."/>
            <person name="Lara F."/>
            <person name="Munidasa M."/>
            <person name="Palculict T."/>
            <person name="Patil S."/>
            <person name="Pu L.-L."/>
            <person name="Saada N."/>
            <person name="Tang L."/>
            <person name="Weissenberger G."/>
            <person name="Zhu Y."/>
            <person name="Hemphill L."/>
            <person name="Shang Y."/>
            <person name="Youmans B."/>
            <person name="Ayvaz T."/>
            <person name="Ross M."/>
            <person name="Santibanez J."/>
            <person name="Aqrawi P."/>
            <person name="Gross S."/>
            <person name="Joshi V."/>
            <person name="Fowler G."/>
            <person name="Nazareth L."/>
            <person name="Reid J."/>
            <person name="Worley K."/>
            <person name="Petrosino J."/>
            <person name="Highlander S."/>
            <person name="Gibbs R."/>
        </authorList>
    </citation>
    <scope>NUCLEOTIDE SEQUENCE [LARGE SCALE GENOMIC DNA]</scope>
    <source>
        <strain evidence="4 5">ATCC 29427</strain>
    </source>
</reference>
<proteinExistence type="inferred from homology"/>
<keyword evidence="4" id="KW-0378">Hydrolase</keyword>
<evidence type="ECO:0000313" key="5">
    <source>
        <dbReference type="Proteomes" id="UP000003422"/>
    </source>
</evidence>
<comment type="caution">
    <text evidence="4">The sequence shown here is derived from an EMBL/GenBank/DDBJ whole genome shotgun (WGS) entry which is preliminary data.</text>
</comment>
<dbReference type="InterPro" id="IPR027417">
    <property type="entry name" value="P-loop_NTPase"/>
</dbReference>
<evidence type="ECO:0000256" key="2">
    <source>
        <dbReference type="ARBA" id="ARBA00022448"/>
    </source>
</evidence>
<evidence type="ECO:0000256" key="1">
    <source>
        <dbReference type="ARBA" id="ARBA00005417"/>
    </source>
</evidence>
<dbReference type="HOGENOM" id="CLU_000604_1_15_9"/>
<feature type="domain" description="ABC transporter" evidence="3">
    <location>
        <begin position="19"/>
        <end position="76"/>
    </location>
</feature>
<comment type="similarity">
    <text evidence="1">Belongs to the ABC transporter superfamily.</text>
</comment>
<evidence type="ECO:0000259" key="3">
    <source>
        <dbReference type="Pfam" id="PF00005"/>
    </source>
</evidence>
<gene>
    <name evidence="4" type="primary">opuCA2</name>
    <name evidence="4" type="ORF">HMPREF9129_0732</name>
</gene>
<dbReference type="Proteomes" id="UP000003422">
    <property type="component" value="Unassembled WGS sequence"/>
</dbReference>
<dbReference type="Gene3D" id="3.40.50.300">
    <property type="entry name" value="P-loop containing nucleotide triphosphate hydrolases"/>
    <property type="match status" value="1"/>
</dbReference>
<protein>
    <submittedName>
        <fullName evidence="4">Glycine betaine/L-proline ABC superfamily ATP binding cassette transporter, ABC protein</fullName>
        <ecNumber evidence="4">3.6.3.32</ecNumber>
    </submittedName>
</protein>
<dbReference type="AlphaFoldDB" id="G4D2V2"/>
<dbReference type="EC" id="3.6.3.32" evidence="4"/>
<dbReference type="PANTHER" id="PTHR43117">
    <property type="entry name" value="OSMOPROTECTANT IMPORT ATP-BINDING PROTEIN OSMV"/>
    <property type="match status" value="1"/>
</dbReference>
<dbReference type="GO" id="GO:0005524">
    <property type="term" value="F:ATP binding"/>
    <property type="evidence" value="ECO:0007669"/>
    <property type="project" value="InterPro"/>
</dbReference>
<dbReference type="PATRIC" id="fig|997350.3.peg.708"/>
<accession>G4D2V2</accession>
<name>G4D2V2_9FIRM</name>
<dbReference type="EMBL" id="AGBB01000062">
    <property type="protein sequence ID" value="EGY80149.1"/>
    <property type="molecule type" value="Genomic_DNA"/>
</dbReference>
<evidence type="ECO:0000313" key="4">
    <source>
        <dbReference type="EMBL" id="EGY80149.1"/>
    </source>
</evidence>
<sequence length="77" mass="8691">MIEFKEIAKVYPGNQVACEDVNIKIEDGEFVCFIGTSGSGKTTCMRMINRMTEPTHGSILIDNKDIKQENPVELRKK</sequence>
<dbReference type="STRING" id="997350.HMPREF9129_0732"/>
<dbReference type="GO" id="GO:0016887">
    <property type="term" value="F:ATP hydrolysis activity"/>
    <property type="evidence" value="ECO:0007669"/>
    <property type="project" value="InterPro"/>
</dbReference>
<keyword evidence="2" id="KW-0813">Transport</keyword>
<dbReference type="SUPFAM" id="SSF52540">
    <property type="entry name" value="P-loop containing nucleoside triphosphate hydrolases"/>
    <property type="match status" value="1"/>
</dbReference>
<dbReference type="InterPro" id="IPR003439">
    <property type="entry name" value="ABC_transporter-like_ATP-bd"/>
</dbReference>
<organism evidence="4 5">
    <name type="scientific">Peptoniphilus indolicus ATCC 29427</name>
    <dbReference type="NCBI Taxonomy" id="997350"/>
    <lineage>
        <taxon>Bacteria</taxon>
        <taxon>Bacillati</taxon>
        <taxon>Bacillota</taxon>
        <taxon>Tissierellia</taxon>
        <taxon>Tissierellales</taxon>
        <taxon>Peptoniphilaceae</taxon>
        <taxon>Peptoniphilus</taxon>
    </lineage>
</organism>
<dbReference type="Pfam" id="PF00005">
    <property type="entry name" value="ABC_tran"/>
    <property type="match status" value="1"/>
</dbReference>
<dbReference type="PANTHER" id="PTHR43117:SF4">
    <property type="entry name" value="OSMOPROTECTANT IMPORT ATP-BINDING PROTEIN OSMV"/>
    <property type="match status" value="1"/>
</dbReference>